<dbReference type="AlphaFoldDB" id="A0A1S8KWV4"/>
<evidence type="ECO:0000313" key="3">
    <source>
        <dbReference type="Proteomes" id="UP000190951"/>
    </source>
</evidence>
<reference evidence="2 3" key="1">
    <citation type="submission" date="2022-04" db="EMBL/GenBank/DDBJ databases">
        <title>Genome sequence of C. roseum typestrain.</title>
        <authorList>
            <person name="Poehlein A."/>
            <person name="Schoch T."/>
            <person name="Duerre P."/>
            <person name="Daniel R."/>
        </authorList>
    </citation>
    <scope>NUCLEOTIDE SEQUENCE [LARGE SCALE GENOMIC DNA]</scope>
    <source>
        <strain evidence="2 3">DSM 7320</strain>
    </source>
</reference>
<dbReference type="RefSeq" id="WP_077836108.1">
    <property type="nucleotide sequence ID" value="NZ_CP096983.1"/>
</dbReference>
<gene>
    <name evidence="2" type="ORF">CROST_009640</name>
</gene>
<feature type="compositionally biased region" description="Acidic residues" evidence="1">
    <location>
        <begin position="303"/>
        <end position="320"/>
    </location>
</feature>
<protein>
    <submittedName>
        <fullName evidence="2">Uncharacterized protein</fullName>
    </submittedName>
</protein>
<feature type="region of interest" description="Disordered" evidence="1">
    <location>
        <begin position="144"/>
        <end position="323"/>
    </location>
</feature>
<feature type="compositionally biased region" description="Basic and acidic residues" evidence="1">
    <location>
        <begin position="149"/>
        <end position="302"/>
    </location>
</feature>
<dbReference type="EMBL" id="CP096983">
    <property type="protein sequence ID" value="URZ10256.1"/>
    <property type="molecule type" value="Genomic_DNA"/>
</dbReference>
<evidence type="ECO:0000256" key="1">
    <source>
        <dbReference type="SAM" id="MobiDB-lite"/>
    </source>
</evidence>
<evidence type="ECO:0000313" key="2">
    <source>
        <dbReference type="EMBL" id="URZ10256.1"/>
    </source>
</evidence>
<dbReference type="KEGG" id="crw:CROST_009640"/>
<proteinExistence type="predicted"/>
<organism evidence="2 3">
    <name type="scientific">Clostridium felsineum</name>
    <dbReference type="NCBI Taxonomy" id="36839"/>
    <lineage>
        <taxon>Bacteria</taxon>
        <taxon>Bacillati</taxon>
        <taxon>Bacillota</taxon>
        <taxon>Clostridia</taxon>
        <taxon>Eubacteriales</taxon>
        <taxon>Clostridiaceae</taxon>
        <taxon>Clostridium</taxon>
    </lineage>
</organism>
<dbReference type="STRING" id="84029.CROST_46530"/>
<name>A0A1S8KWV4_9CLOT</name>
<sequence>MSQKKNYSRSFIILQENEKGYGLSSDKLPTGYAKIEIKNGKCKISFYVQNLKKVSKPYNMLLVCNKKDTKKIINLGKINIDEYGRAEISKEFEESDVAGSKISIDKVIGASISQFIEDNIIVVMSGFNASDVSDSWKTYPLVQMNNESSKNKKEENKEKNTNSNERKSINNPQDLKRNIFDKYEEKIEKEKNENEEKPKDKEQKVDIKKNADEKPEVKEAVNIEEEVSKKETKVDEKNIEDQRNESNESNEKNITEQKNENKSNEKNIEEQRNENDIHEKNIEEEKNENNIDEKNIEEKNEENLEEQISENEGDKEEFEDFPSGKVGEFFRGLTDGLEDLGEAFSDVKNCRWYKISSEYQQNMFDYQSYNRYTVIYYPMLMYYPYIQKYGHYLMGYKYDHKGDMKYIVYAVPGTRRRREQPFDGKTGFVSWIPLVNGEEEEDSLGYWLMFYDFKNSIIAVPKR</sequence>
<dbReference type="Proteomes" id="UP000190951">
    <property type="component" value="Chromosome"/>
</dbReference>
<accession>A0A1S8KWV4</accession>
<keyword evidence="3" id="KW-1185">Reference proteome</keyword>